<comment type="similarity">
    <text evidence="2">Belongs to the drug/metabolite transporter (DMT) superfamily. 10 TMS drug/metabolite exporter (DME) (TC 2.A.7.3) family.</text>
</comment>
<dbReference type="SUPFAM" id="SSF103481">
    <property type="entry name" value="Multidrug resistance efflux transporter EmrE"/>
    <property type="match status" value="2"/>
</dbReference>
<evidence type="ECO:0000313" key="9">
    <source>
        <dbReference type="EMBL" id="NOE17720.1"/>
    </source>
</evidence>
<evidence type="ECO:0000256" key="6">
    <source>
        <dbReference type="SAM" id="Phobius"/>
    </source>
</evidence>
<keyword evidence="4 6" id="KW-1133">Transmembrane helix</keyword>
<feature type="transmembrane region" description="Helical" evidence="6">
    <location>
        <begin position="12"/>
        <end position="34"/>
    </location>
</feature>
<feature type="domain" description="EamA" evidence="7">
    <location>
        <begin position="14"/>
        <end position="141"/>
    </location>
</feature>
<evidence type="ECO:0000256" key="1">
    <source>
        <dbReference type="ARBA" id="ARBA00004141"/>
    </source>
</evidence>
<gene>
    <name evidence="8" type="ORF">GS617_06420</name>
    <name evidence="9" type="ORF">GS634_06235</name>
</gene>
<feature type="transmembrane region" description="Helical" evidence="6">
    <location>
        <begin position="257"/>
        <end position="275"/>
    </location>
</feature>
<evidence type="ECO:0000256" key="2">
    <source>
        <dbReference type="ARBA" id="ARBA00009853"/>
    </source>
</evidence>
<name>A0AA90YTM3_9RHOB</name>
<dbReference type="EMBL" id="WVQY01000002">
    <property type="protein sequence ID" value="NOD29899.1"/>
    <property type="molecule type" value="Genomic_DNA"/>
</dbReference>
<evidence type="ECO:0000259" key="7">
    <source>
        <dbReference type="Pfam" id="PF00892"/>
    </source>
</evidence>
<dbReference type="Pfam" id="PF00892">
    <property type="entry name" value="EamA"/>
    <property type="match status" value="1"/>
</dbReference>
<evidence type="ECO:0000313" key="8">
    <source>
        <dbReference type="EMBL" id="NOD29899.1"/>
    </source>
</evidence>
<sequence>MQADTTTSPVLASALMVAAMAIIGVIDNVVILLAETVGLWQFHFMRALLMLPLIVGLSLMGLGRLRPQRWGAVTLRSLLITTAMFFYFASLSMMPIAQALAGLFTSPIFVLLISSFALGQKIGPWRILAVLVGFSGTLLVLQPNPVEFDMRSVFPIAAGFFYALSSIMTRTYCARESTVAMLAAMVITLGLSGAVGAALFTVAPVATLDGPDGFVTRGWVWEVGPALPWIVVQAVGSTIAVFMLIKAYQVGETSYVAVFEYSVMIFGPLFAFVALGQTLDLMQVSGIVLIATAGVLLGWRARRSSTQQELA</sequence>
<evidence type="ECO:0000256" key="3">
    <source>
        <dbReference type="ARBA" id="ARBA00022692"/>
    </source>
</evidence>
<evidence type="ECO:0000256" key="5">
    <source>
        <dbReference type="ARBA" id="ARBA00023136"/>
    </source>
</evidence>
<feature type="transmembrane region" description="Helical" evidence="6">
    <location>
        <begin position="153"/>
        <end position="172"/>
    </location>
</feature>
<feature type="transmembrane region" description="Helical" evidence="6">
    <location>
        <begin position="179"/>
        <end position="206"/>
    </location>
</feature>
<feature type="transmembrane region" description="Helical" evidence="6">
    <location>
        <begin position="96"/>
        <end position="118"/>
    </location>
</feature>
<feature type="transmembrane region" description="Helical" evidence="6">
    <location>
        <begin position="125"/>
        <end position="141"/>
    </location>
</feature>
<dbReference type="InterPro" id="IPR000620">
    <property type="entry name" value="EamA_dom"/>
</dbReference>
<keyword evidence="5 6" id="KW-0472">Membrane</keyword>
<comment type="subcellular location">
    <subcellularLocation>
        <location evidence="1">Membrane</location>
        <topology evidence="1">Multi-pass membrane protein</topology>
    </subcellularLocation>
</comment>
<dbReference type="Proteomes" id="UP000597886">
    <property type="component" value="Unassembled WGS sequence"/>
</dbReference>
<feature type="transmembrane region" description="Helical" evidence="6">
    <location>
        <begin position="281"/>
        <end position="299"/>
    </location>
</feature>
<protein>
    <submittedName>
        <fullName evidence="9">EamA family transporter</fullName>
    </submittedName>
</protein>
<keyword evidence="3 6" id="KW-0812">Transmembrane</keyword>
<dbReference type="PANTHER" id="PTHR22911:SF6">
    <property type="entry name" value="SOLUTE CARRIER FAMILY 35 MEMBER G1"/>
    <property type="match status" value="1"/>
</dbReference>
<feature type="transmembrane region" description="Helical" evidence="6">
    <location>
        <begin position="73"/>
        <end position="90"/>
    </location>
</feature>
<proteinExistence type="inferred from homology"/>
<dbReference type="RefSeq" id="WP_171329013.1">
    <property type="nucleotide sequence ID" value="NZ_WVQY01000002.1"/>
</dbReference>
<reference evidence="9 11" key="1">
    <citation type="submission" date="2019-12" db="EMBL/GenBank/DDBJ databases">
        <title>Ruegeria JWLKs population differentiation of coral mucus and skeleton niches.</title>
        <authorList>
            <person name="Luo D."/>
        </authorList>
    </citation>
    <scope>NUCLEOTIDE SEQUENCE</scope>
    <source>
        <strain evidence="9">HKCCD6181</strain>
        <strain evidence="8 11">HKCCD6238</strain>
    </source>
</reference>
<dbReference type="EMBL" id="WVRA01000001">
    <property type="protein sequence ID" value="NOE17720.1"/>
    <property type="molecule type" value="Genomic_DNA"/>
</dbReference>
<organism evidence="9 10">
    <name type="scientific">Ruegeria atlantica</name>
    <dbReference type="NCBI Taxonomy" id="81569"/>
    <lineage>
        <taxon>Bacteria</taxon>
        <taxon>Pseudomonadati</taxon>
        <taxon>Pseudomonadota</taxon>
        <taxon>Alphaproteobacteria</taxon>
        <taxon>Rhodobacterales</taxon>
        <taxon>Roseobacteraceae</taxon>
        <taxon>Ruegeria</taxon>
    </lineage>
</organism>
<dbReference type="InterPro" id="IPR037185">
    <property type="entry name" value="EmrE-like"/>
</dbReference>
<evidence type="ECO:0000313" key="10">
    <source>
        <dbReference type="Proteomes" id="UP000597886"/>
    </source>
</evidence>
<keyword evidence="11" id="KW-1185">Reference proteome</keyword>
<evidence type="ECO:0000313" key="11">
    <source>
        <dbReference type="Proteomes" id="UP000599383"/>
    </source>
</evidence>
<accession>A0AA90YTM3</accession>
<feature type="transmembrane region" description="Helical" evidence="6">
    <location>
        <begin position="226"/>
        <end position="245"/>
    </location>
</feature>
<dbReference type="GO" id="GO:0016020">
    <property type="term" value="C:membrane"/>
    <property type="evidence" value="ECO:0007669"/>
    <property type="project" value="UniProtKB-SubCell"/>
</dbReference>
<dbReference type="AlphaFoldDB" id="A0AA90YTM3"/>
<dbReference type="PANTHER" id="PTHR22911">
    <property type="entry name" value="ACYL-MALONYL CONDENSING ENZYME-RELATED"/>
    <property type="match status" value="1"/>
</dbReference>
<dbReference type="Proteomes" id="UP000599383">
    <property type="component" value="Unassembled WGS sequence"/>
</dbReference>
<feature type="transmembrane region" description="Helical" evidence="6">
    <location>
        <begin position="40"/>
        <end position="61"/>
    </location>
</feature>
<evidence type="ECO:0000256" key="4">
    <source>
        <dbReference type="ARBA" id="ARBA00022989"/>
    </source>
</evidence>
<comment type="caution">
    <text evidence="9">The sequence shown here is derived from an EMBL/GenBank/DDBJ whole genome shotgun (WGS) entry which is preliminary data.</text>
</comment>